<name>A0AA85JHE8_TRIRE</name>
<sequence length="870" mass="98667">MSKSRSCHLGDQCAQITRRRTIFGDVKESNIVFCVDTSGSIHKLWDQISSQIIEHLCKIAIHDKKSTFNVITFGDNVKRFRAKLVPVNYKNIEELNKWLRNVIFGTNSYISPALLSSYSYVEAECVLLVTDGLLTKELYDTRKLSSVCNSRPLYLTLLINNVKPDNASLELASKLIAMTCCPKSRLNVIMVAFSGCFVQLSPLEWCVKVPSKLYGCPNLCYKYILDNLNKYKEMREAGGSVEELEVRKPLAHRDSEERILQVKKMPTDHLQTQEQQVQTSSLLEINHSQTQTVSETSEEVNTTDPSSVNNSCNGNHFQHCYKRGHSSCFMCSQCSPKYSSDRFKQSRYRAARSFMNGRDQLDWWADDIRIAPSAGALLLGHIVLAPKYNDGNRIYMATVLSQVDYCTFIICFEDPDSEIKHRENFQEIHVHELISYLDFHRHPIHPGDFVLVPQSAVVPIGQCCKHPMDKHFLVPFQLGKVLSGFESRSSCRKAFTVSDIPLEVEFIRQDNNAEVASKRFKIPLNTALWIPHELVVKKLLSNKTQCQVTPSTGESPSGVYMSTCSTSPADITSSQPGLSKEQKSEALEVKDAQGLSSGYLNSRQECYTDDIKSNKSLLQRPFCQLAPFSVGGVISDDNTFKNKGLQYAYTKDEIERMKSEFIDSDYASSIDEIGSAGNQQKKKLSKSESNIISKAFYDFHSDCANQFIERKSYESENIYRPTNDEARRIYNQMKDVSTSVDAELQHGKMHIKWVKQRNKQSNRPEWRYWGTKPIPQLIGPPIFEPFKDAITWGRSDRLTATGNIPRPEIRFTKFSNIPEPIDHYDSRNVQLCLKDSTLSHKSSLNKKYSSYSNKSGSGAGEGREKGGGER</sequence>
<dbReference type="PANTHER" id="PTHR14343">
    <property type="entry name" value="VWFA DOMAIN-CONTAINING PROTEIN"/>
    <property type="match status" value="1"/>
</dbReference>
<evidence type="ECO:0000313" key="4">
    <source>
        <dbReference type="WBParaSite" id="TREG1_2160.1"/>
    </source>
</evidence>
<accession>A0AA85JHE8</accession>
<feature type="region of interest" description="Disordered" evidence="1">
    <location>
        <begin position="841"/>
        <end position="870"/>
    </location>
</feature>
<dbReference type="Gene3D" id="3.40.50.410">
    <property type="entry name" value="von Willebrand factor, type A domain"/>
    <property type="match status" value="1"/>
</dbReference>
<reference evidence="4" key="2">
    <citation type="submission" date="2023-11" db="UniProtKB">
        <authorList>
            <consortium name="WormBaseParasite"/>
        </authorList>
    </citation>
    <scope>IDENTIFICATION</scope>
</reference>
<organism evidence="3 4">
    <name type="scientific">Trichobilharzia regenti</name>
    <name type="common">Nasal bird schistosome</name>
    <dbReference type="NCBI Taxonomy" id="157069"/>
    <lineage>
        <taxon>Eukaryota</taxon>
        <taxon>Metazoa</taxon>
        <taxon>Spiralia</taxon>
        <taxon>Lophotrochozoa</taxon>
        <taxon>Platyhelminthes</taxon>
        <taxon>Trematoda</taxon>
        <taxon>Digenea</taxon>
        <taxon>Strigeidida</taxon>
        <taxon>Schistosomatoidea</taxon>
        <taxon>Schistosomatidae</taxon>
        <taxon>Trichobilharzia</taxon>
    </lineage>
</organism>
<feature type="compositionally biased region" description="Basic and acidic residues" evidence="1">
    <location>
        <begin position="861"/>
        <end position="870"/>
    </location>
</feature>
<dbReference type="Proteomes" id="UP000050795">
    <property type="component" value="Unassembled WGS sequence"/>
</dbReference>
<proteinExistence type="predicted"/>
<reference evidence="3" key="1">
    <citation type="submission" date="2022-06" db="EMBL/GenBank/DDBJ databases">
        <authorList>
            <person name="Berger JAMES D."/>
            <person name="Berger JAMES D."/>
        </authorList>
    </citation>
    <scope>NUCLEOTIDE SEQUENCE [LARGE SCALE GENOMIC DNA]</scope>
</reference>
<dbReference type="PANTHER" id="PTHR14343:SF5">
    <property type="entry name" value="DUF4537 DOMAIN-CONTAINING PROTEIN"/>
    <property type="match status" value="1"/>
</dbReference>
<protein>
    <recommendedName>
        <fullName evidence="2">VWFA domain-containing protein</fullName>
    </recommendedName>
</protein>
<dbReference type="AlphaFoldDB" id="A0AA85JHE8"/>
<dbReference type="WBParaSite" id="TREG1_2160.1">
    <property type="protein sequence ID" value="TREG1_2160.1"/>
    <property type="gene ID" value="TREG1_2160"/>
</dbReference>
<dbReference type="InterPro" id="IPR036465">
    <property type="entry name" value="vWFA_dom_sf"/>
</dbReference>
<dbReference type="SUPFAM" id="SSF53300">
    <property type="entry name" value="vWA-like"/>
    <property type="match status" value="1"/>
</dbReference>
<feature type="domain" description="VWFA" evidence="2">
    <location>
        <begin position="30"/>
        <end position="244"/>
    </location>
</feature>
<evidence type="ECO:0000259" key="2">
    <source>
        <dbReference type="PROSITE" id="PS50234"/>
    </source>
</evidence>
<dbReference type="PROSITE" id="PS50234">
    <property type="entry name" value="VWFA"/>
    <property type="match status" value="1"/>
</dbReference>
<dbReference type="InterPro" id="IPR002035">
    <property type="entry name" value="VWF_A"/>
</dbReference>
<evidence type="ECO:0000313" key="3">
    <source>
        <dbReference type="Proteomes" id="UP000050795"/>
    </source>
</evidence>
<keyword evidence="3" id="KW-1185">Reference proteome</keyword>
<evidence type="ECO:0000256" key="1">
    <source>
        <dbReference type="SAM" id="MobiDB-lite"/>
    </source>
</evidence>
<feature type="compositionally biased region" description="Low complexity" evidence="1">
    <location>
        <begin position="841"/>
        <end position="856"/>
    </location>
</feature>